<dbReference type="InterPro" id="IPR032466">
    <property type="entry name" value="Metal_Hydrolase"/>
</dbReference>
<dbReference type="Gene3D" id="2.30.40.10">
    <property type="entry name" value="Urease, subunit C, domain 1"/>
    <property type="match status" value="1"/>
</dbReference>
<comment type="caution">
    <text evidence="2">The sequence shown here is derived from an EMBL/GenBank/DDBJ whole genome shotgun (WGS) entry which is preliminary data.</text>
</comment>
<evidence type="ECO:0000259" key="1">
    <source>
        <dbReference type="Pfam" id="PF07969"/>
    </source>
</evidence>
<dbReference type="SUPFAM" id="SSF51556">
    <property type="entry name" value="Metallo-dependent hydrolases"/>
    <property type="match status" value="1"/>
</dbReference>
<reference evidence="2" key="1">
    <citation type="submission" date="2020-10" db="EMBL/GenBank/DDBJ databases">
        <authorList>
            <person name="Gilroy R."/>
        </authorList>
    </citation>
    <scope>NUCLEOTIDE SEQUENCE</scope>
    <source>
        <strain evidence="2">CHK123-3438</strain>
    </source>
</reference>
<dbReference type="EMBL" id="DVKS01000037">
    <property type="protein sequence ID" value="HIT40882.1"/>
    <property type="molecule type" value="Genomic_DNA"/>
</dbReference>
<dbReference type="InterPro" id="IPR013108">
    <property type="entry name" value="Amidohydro_3"/>
</dbReference>
<proteinExistence type="predicted"/>
<dbReference type="GO" id="GO:0016810">
    <property type="term" value="F:hydrolase activity, acting on carbon-nitrogen (but not peptide) bonds"/>
    <property type="evidence" value="ECO:0007669"/>
    <property type="project" value="InterPro"/>
</dbReference>
<dbReference type="CDD" id="cd01300">
    <property type="entry name" value="YtcJ_like"/>
    <property type="match status" value="1"/>
</dbReference>
<protein>
    <submittedName>
        <fullName evidence="2">Amidohydrolase</fullName>
    </submittedName>
</protein>
<sequence>MKMLMNGRIYTADKENPYGDAMIIGGGKILWVGEQAERKDADRLERILRTENGERIDLSQAEIIDLKGRRVIPGFADVHMHPVMLADFRKKITVMPPEICSIRDLTEAIRERRSRQEAGQWIEGWGYDEQGLAEKRAPVRQDLDRGCSDSPVMIMRNCAHICSVNTMALKLAGIDRNTPDPPGGQIDRDRDGEPTGILRENARSMITAILPRFSREEQIQNLLELGQVLNSQGITSICDMGNLGPGDNFPLYEAAAARGFCQKTGVYYMWDYFADRPDFTIPEEMLDRRRQIFAAGLKLIGDGSVSGRTAWMDRPYLGSEEEYGLPVCSDELLQSAIAFCRKHRCQLSMHAMGGRAVKRMTDLACEFQPWTPEGIPYVRLEHVTEPMEESIEKAAAHGISCVTQPIFLYAEIKSYLKNLSRERISRCYPVRRLLEKGVRLGFSTDAPATFWSVPTDPFPGLKMAVTRTASDGTDCGREQAVDIETAVWLYTRGSALAAGLPEVGMLSAGYQADFAVLSEDIFAVPAERIDQVKVMQTWICGRQVYNRDS</sequence>
<dbReference type="SUPFAM" id="SSF51338">
    <property type="entry name" value="Composite domain of metallo-dependent hydrolases"/>
    <property type="match status" value="1"/>
</dbReference>
<dbReference type="PANTHER" id="PTHR22642:SF2">
    <property type="entry name" value="PROTEIN LONG AFTER FAR-RED 3"/>
    <property type="match status" value="1"/>
</dbReference>
<dbReference type="InterPro" id="IPR033932">
    <property type="entry name" value="YtcJ-like"/>
</dbReference>
<name>A0A9D1GHZ2_9FIRM</name>
<gene>
    <name evidence="2" type="ORF">IAB60_02095</name>
</gene>
<dbReference type="InterPro" id="IPR011059">
    <property type="entry name" value="Metal-dep_hydrolase_composite"/>
</dbReference>
<dbReference type="Gene3D" id="3.20.20.140">
    <property type="entry name" value="Metal-dependent hydrolases"/>
    <property type="match status" value="1"/>
</dbReference>
<dbReference type="Proteomes" id="UP000886860">
    <property type="component" value="Unassembled WGS sequence"/>
</dbReference>
<dbReference type="PANTHER" id="PTHR22642">
    <property type="entry name" value="IMIDAZOLONEPROPIONASE"/>
    <property type="match status" value="1"/>
</dbReference>
<feature type="domain" description="Amidohydrolase 3" evidence="1">
    <location>
        <begin position="62"/>
        <end position="545"/>
    </location>
</feature>
<dbReference type="AlphaFoldDB" id="A0A9D1GHZ2"/>
<accession>A0A9D1GHZ2</accession>
<dbReference type="Pfam" id="PF07969">
    <property type="entry name" value="Amidohydro_3"/>
    <property type="match status" value="1"/>
</dbReference>
<evidence type="ECO:0000313" key="3">
    <source>
        <dbReference type="Proteomes" id="UP000886860"/>
    </source>
</evidence>
<evidence type="ECO:0000313" key="2">
    <source>
        <dbReference type="EMBL" id="HIT40882.1"/>
    </source>
</evidence>
<reference evidence="2" key="2">
    <citation type="journal article" date="2021" name="PeerJ">
        <title>Extensive microbial diversity within the chicken gut microbiome revealed by metagenomics and culture.</title>
        <authorList>
            <person name="Gilroy R."/>
            <person name="Ravi A."/>
            <person name="Getino M."/>
            <person name="Pursley I."/>
            <person name="Horton D.L."/>
            <person name="Alikhan N.F."/>
            <person name="Baker D."/>
            <person name="Gharbi K."/>
            <person name="Hall N."/>
            <person name="Watson M."/>
            <person name="Adriaenssens E.M."/>
            <person name="Foster-Nyarko E."/>
            <person name="Jarju S."/>
            <person name="Secka A."/>
            <person name="Antonio M."/>
            <person name="Oren A."/>
            <person name="Chaudhuri R.R."/>
            <person name="La Ragione R."/>
            <person name="Hildebrand F."/>
            <person name="Pallen M.J."/>
        </authorList>
    </citation>
    <scope>NUCLEOTIDE SEQUENCE</scope>
    <source>
        <strain evidence="2">CHK123-3438</strain>
    </source>
</reference>
<dbReference type="Gene3D" id="3.10.310.70">
    <property type="match status" value="1"/>
</dbReference>
<organism evidence="2 3">
    <name type="scientific">Candidatus Caccovicinus merdipullorum</name>
    <dbReference type="NCBI Taxonomy" id="2840724"/>
    <lineage>
        <taxon>Bacteria</taxon>
        <taxon>Bacillati</taxon>
        <taxon>Bacillota</taxon>
        <taxon>Clostridia</taxon>
        <taxon>Eubacteriales</taxon>
        <taxon>Candidatus Caccovicinus</taxon>
    </lineage>
</organism>